<evidence type="ECO:0000313" key="2">
    <source>
        <dbReference type="EMBL" id="CAB1449525.1"/>
    </source>
</evidence>
<keyword evidence="3" id="KW-1185">Reference proteome</keyword>
<comment type="caution">
    <text evidence="2">The sequence shown here is derived from an EMBL/GenBank/DDBJ whole genome shotgun (WGS) entry which is preliminary data.</text>
</comment>
<dbReference type="Proteomes" id="UP001153269">
    <property type="component" value="Unassembled WGS sequence"/>
</dbReference>
<evidence type="ECO:0000256" key="1">
    <source>
        <dbReference type="SAM" id="MobiDB-lite"/>
    </source>
</evidence>
<protein>
    <submittedName>
        <fullName evidence="2">Uncharacterized protein</fullName>
    </submittedName>
</protein>
<reference evidence="2" key="1">
    <citation type="submission" date="2020-03" db="EMBL/GenBank/DDBJ databases">
        <authorList>
            <person name="Weist P."/>
        </authorList>
    </citation>
    <scope>NUCLEOTIDE SEQUENCE</scope>
</reference>
<sequence length="180" mass="20032">MAVPPALLFLCDDSEALTLVDHTSHHYRQSYHHSLPLQASCEDHTINSTPAEQPATADSGPPAEEDRETQQQATAGADCGASLLRMSMGPRLDRSHVGHPKRTQLRAAEDLFEVRSLRPQSEVLNANETKEMGRGADLSSESPVSIQSVEMEAVQSYRYFGIYRIKMGRHPTICFRSWVK</sequence>
<accession>A0A9N7VH20</accession>
<dbReference type="AlphaFoldDB" id="A0A9N7VH20"/>
<feature type="region of interest" description="Disordered" evidence="1">
    <location>
        <begin position="46"/>
        <end position="75"/>
    </location>
</feature>
<proteinExistence type="predicted"/>
<name>A0A9N7VH20_PLEPL</name>
<organism evidence="2 3">
    <name type="scientific">Pleuronectes platessa</name>
    <name type="common">European plaice</name>
    <dbReference type="NCBI Taxonomy" id="8262"/>
    <lineage>
        <taxon>Eukaryota</taxon>
        <taxon>Metazoa</taxon>
        <taxon>Chordata</taxon>
        <taxon>Craniata</taxon>
        <taxon>Vertebrata</taxon>
        <taxon>Euteleostomi</taxon>
        <taxon>Actinopterygii</taxon>
        <taxon>Neopterygii</taxon>
        <taxon>Teleostei</taxon>
        <taxon>Neoteleostei</taxon>
        <taxon>Acanthomorphata</taxon>
        <taxon>Carangaria</taxon>
        <taxon>Pleuronectiformes</taxon>
        <taxon>Pleuronectoidei</taxon>
        <taxon>Pleuronectidae</taxon>
        <taxon>Pleuronectes</taxon>
    </lineage>
</organism>
<dbReference type="EMBL" id="CADEAL010004018">
    <property type="protein sequence ID" value="CAB1449525.1"/>
    <property type="molecule type" value="Genomic_DNA"/>
</dbReference>
<gene>
    <name evidence="2" type="ORF">PLEPLA_LOCUS37208</name>
</gene>
<evidence type="ECO:0000313" key="3">
    <source>
        <dbReference type="Proteomes" id="UP001153269"/>
    </source>
</evidence>